<dbReference type="PANTHER" id="PTHR10192">
    <property type="entry name" value="MOLYBDOPTERIN BIOSYNTHESIS PROTEIN"/>
    <property type="match status" value="1"/>
</dbReference>
<dbReference type="GO" id="GO:0030425">
    <property type="term" value="C:dendrite"/>
    <property type="evidence" value="ECO:0007669"/>
    <property type="project" value="TreeGrafter"/>
</dbReference>
<feature type="domain" description="MoaB/Mog" evidence="6">
    <location>
        <begin position="380"/>
        <end position="523"/>
    </location>
</feature>
<dbReference type="InterPro" id="IPR036425">
    <property type="entry name" value="MoaB/Mog-like_dom_sf"/>
</dbReference>
<dbReference type="SMART" id="SM00852">
    <property type="entry name" value="MoCF_biosynth"/>
    <property type="match status" value="2"/>
</dbReference>
<dbReference type="GO" id="GO:0097112">
    <property type="term" value="P:gamma-aminobutyric acid receptor clustering"/>
    <property type="evidence" value="ECO:0007669"/>
    <property type="project" value="TreeGrafter"/>
</dbReference>
<dbReference type="GO" id="GO:0072579">
    <property type="term" value="P:glycine receptor clustering"/>
    <property type="evidence" value="ECO:0007669"/>
    <property type="project" value="TreeGrafter"/>
</dbReference>
<keyword evidence="5" id="KW-0460">Magnesium</keyword>
<dbReference type="Gene3D" id="2.40.340.10">
    <property type="entry name" value="MoeA, C-terminal, domain IV"/>
    <property type="match status" value="1"/>
</dbReference>
<evidence type="ECO:0000256" key="3">
    <source>
        <dbReference type="ARBA" id="ARBA00008339"/>
    </source>
</evidence>
<dbReference type="GO" id="GO:0046872">
    <property type="term" value="F:metal ion binding"/>
    <property type="evidence" value="ECO:0007669"/>
    <property type="project" value="UniProtKB-UniRule"/>
</dbReference>
<comment type="similarity">
    <text evidence="2">In the N-terminal section; belongs to the MoaB/Mog family.</text>
</comment>
<dbReference type="SUPFAM" id="SSF63867">
    <property type="entry name" value="MoeA C-terminal domain-like"/>
    <property type="match status" value="1"/>
</dbReference>
<comment type="pathway">
    <text evidence="1 5">Cofactor biosynthesis; molybdopterin biosynthesis.</text>
</comment>
<keyword evidence="5" id="KW-0808">Transferase</keyword>
<comment type="catalytic activity">
    <reaction evidence="5">
        <text>molybdopterin + ATP + H(+) = adenylyl-molybdopterin + diphosphate</text>
        <dbReference type="Rhea" id="RHEA:31331"/>
        <dbReference type="ChEBI" id="CHEBI:15378"/>
        <dbReference type="ChEBI" id="CHEBI:30616"/>
        <dbReference type="ChEBI" id="CHEBI:33019"/>
        <dbReference type="ChEBI" id="CHEBI:58698"/>
        <dbReference type="ChEBI" id="CHEBI:62727"/>
    </reaction>
</comment>
<dbReference type="EMBL" id="JARGDH010000004">
    <property type="protein sequence ID" value="KAL0270382.1"/>
    <property type="molecule type" value="Genomic_DNA"/>
</dbReference>
<evidence type="ECO:0000313" key="7">
    <source>
        <dbReference type="EMBL" id="KAL0270382.1"/>
    </source>
</evidence>
<dbReference type="GO" id="GO:0007529">
    <property type="term" value="P:establishment of synaptic specificity at neuromuscular junction"/>
    <property type="evidence" value="ECO:0007669"/>
    <property type="project" value="TreeGrafter"/>
</dbReference>
<dbReference type="SUPFAM" id="SSF53218">
    <property type="entry name" value="Molybdenum cofactor biosynthesis proteins"/>
    <property type="match status" value="2"/>
</dbReference>
<name>A0AAW2HLD6_9NEOP</name>
<evidence type="ECO:0000256" key="4">
    <source>
        <dbReference type="ARBA" id="ARBA00023150"/>
    </source>
</evidence>
<dbReference type="SUPFAM" id="SSF63882">
    <property type="entry name" value="MoeA N-terminal region -like"/>
    <property type="match status" value="1"/>
</dbReference>
<comment type="similarity">
    <text evidence="5">Belongs to the MoeA family.</text>
</comment>
<dbReference type="InterPro" id="IPR036688">
    <property type="entry name" value="MoeA_C_domain_IV_sf"/>
</dbReference>
<dbReference type="CDD" id="cd00886">
    <property type="entry name" value="MogA_MoaB"/>
    <property type="match status" value="1"/>
</dbReference>
<dbReference type="InterPro" id="IPR038987">
    <property type="entry name" value="MoeA-like"/>
</dbReference>
<dbReference type="FunFam" id="2.170.190.11:FF:000001">
    <property type="entry name" value="Molybdopterin molybdenumtransferase"/>
    <property type="match status" value="1"/>
</dbReference>
<dbReference type="AlphaFoldDB" id="A0AAW2HLD6"/>
<dbReference type="PANTHER" id="PTHR10192:SF5">
    <property type="entry name" value="GEPHYRIN"/>
    <property type="match status" value="1"/>
</dbReference>
<gene>
    <name evidence="7" type="ORF">PYX00_007811</name>
</gene>
<keyword evidence="4 5" id="KW-0501">Molybdenum cofactor biosynthesis</keyword>
<sequence>MESITFGVLTISDRCARKERRDECGPNLLKVITREGGRVAEMDVVPDDVTEIQSKLKEWCDELHIDVVLTAGGTGLADTDVTPEATKLLLDKEVPGIPNLMFKISSQITPLAALSRAACGVRGRSLIINLPGSKKAAQECFEAVLGVIRHAVDLIKDNKSNVSFTHGEEHAMYQLRSSVSSTDVVNRSRESTYAKYTVSDAQKLIEQCLDGENDLMSKEIVSLGEGLGYVLAEDVVAAYPLPPFPASIKDGYAVISSDPTPVKKVIGISSAGDEDLEGIEVRPGFCARVNTGARVPKGADAVIQVEDTELVACTESGEEELEVNFKTTAKPGQDIRSPGSDIGVGELVLPKNTSLGACELGVLAAVGSRKLQVYAKPLVGVLSTGNELQNPGEKLLPGKIWDSNRTTLINQLKESGFDSIDLGIVQDSPDELFRRLKNGFEQVDIIITSGSVSMGEKDYLKRVLVADFDADIVFGRVEMKPGKPTSFARLKYKDKTKLWFGLPGNPVSAAVTSILFVLPALRKISGHKNLYAARIKVRLAEDIRLDERPEYRRAIVSYEEGGRSLVPLARTTGNQISSRLTSCVAANCLLELPGSSESLRIQEKGSIVNALIIRIP</sequence>
<keyword evidence="5" id="KW-0500">Molybdenum</keyword>
<dbReference type="GO" id="GO:0099634">
    <property type="term" value="C:postsynaptic specialization membrane"/>
    <property type="evidence" value="ECO:0007669"/>
    <property type="project" value="GOC"/>
</dbReference>
<dbReference type="GO" id="GO:0005829">
    <property type="term" value="C:cytosol"/>
    <property type="evidence" value="ECO:0007669"/>
    <property type="project" value="TreeGrafter"/>
</dbReference>
<protein>
    <recommendedName>
        <fullName evidence="6">MoaB/Mog domain-containing protein</fullName>
    </recommendedName>
</protein>
<proteinExistence type="inferred from homology"/>
<dbReference type="InterPro" id="IPR001453">
    <property type="entry name" value="MoaB/Mog_dom"/>
</dbReference>
<dbReference type="InterPro" id="IPR008284">
    <property type="entry name" value="MoCF_biosynth_CS"/>
</dbReference>
<dbReference type="InterPro" id="IPR036135">
    <property type="entry name" value="MoeA_linker/N_sf"/>
</dbReference>
<dbReference type="CDD" id="cd00887">
    <property type="entry name" value="MoeA"/>
    <property type="match status" value="1"/>
</dbReference>
<dbReference type="Gene3D" id="3.90.105.10">
    <property type="entry name" value="Molybdopterin biosynthesis moea protein, domain 2"/>
    <property type="match status" value="1"/>
</dbReference>
<dbReference type="FunFam" id="3.40.980.10:FF:000001">
    <property type="entry name" value="Molybdopterin molybdenumtransferase"/>
    <property type="match status" value="1"/>
</dbReference>
<dbReference type="PROSITE" id="PS01079">
    <property type="entry name" value="MOCF_BIOSYNTHESIS_2"/>
    <property type="match status" value="1"/>
</dbReference>
<dbReference type="GO" id="GO:0006777">
    <property type="term" value="P:Mo-molybdopterin cofactor biosynthetic process"/>
    <property type="evidence" value="ECO:0007669"/>
    <property type="project" value="UniProtKB-UniRule"/>
</dbReference>
<dbReference type="InterPro" id="IPR005111">
    <property type="entry name" value="MoeA_C_domain_IV"/>
</dbReference>
<dbReference type="GO" id="GO:0061599">
    <property type="term" value="F:molybdopterin molybdotransferase activity"/>
    <property type="evidence" value="ECO:0007669"/>
    <property type="project" value="UniProtKB-UniRule"/>
</dbReference>
<dbReference type="NCBIfam" id="NF045515">
    <property type="entry name" value="Glp_gephyrin"/>
    <property type="match status" value="1"/>
</dbReference>
<dbReference type="Pfam" id="PF03454">
    <property type="entry name" value="MoeA_C"/>
    <property type="match status" value="1"/>
</dbReference>
<organism evidence="7">
    <name type="scientific">Menopon gallinae</name>
    <name type="common">poultry shaft louse</name>
    <dbReference type="NCBI Taxonomy" id="328185"/>
    <lineage>
        <taxon>Eukaryota</taxon>
        <taxon>Metazoa</taxon>
        <taxon>Ecdysozoa</taxon>
        <taxon>Arthropoda</taxon>
        <taxon>Hexapoda</taxon>
        <taxon>Insecta</taxon>
        <taxon>Pterygota</taxon>
        <taxon>Neoptera</taxon>
        <taxon>Paraneoptera</taxon>
        <taxon>Psocodea</taxon>
        <taxon>Troctomorpha</taxon>
        <taxon>Phthiraptera</taxon>
        <taxon>Amblycera</taxon>
        <taxon>Menoponidae</taxon>
        <taxon>Menopon</taxon>
    </lineage>
</organism>
<dbReference type="Gene3D" id="3.40.980.10">
    <property type="entry name" value="MoaB/Mog-like domain"/>
    <property type="match status" value="2"/>
</dbReference>
<evidence type="ECO:0000256" key="5">
    <source>
        <dbReference type="RuleBase" id="RU365090"/>
    </source>
</evidence>
<feature type="domain" description="MoaB/Mog" evidence="6">
    <location>
        <begin position="7"/>
        <end position="151"/>
    </location>
</feature>
<dbReference type="NCBIfam" id="TIGR00177">
    <property type="entry name" value="molyb_syn"/>
    <property type="match status" value="1"/>
</dbReference>
<dbReference type="EMBL" id="JARGDH010000004">
    <property type="protein sequence ID" value="KAL0270381.1"/>
    <property type="molecule type" value="Genomic_DNA"/>
</dbReference>
<comment type="caution">
    <text evidence="7">The sequence shown here is derived from an EMBL/GenBank/DDBJ whole genome shotgun (WGS) entry which is preliminary data.</text>
</comment>
<dbReference type="Pfam" id="PF00994">
    <property type="entry name" value="MoCF_biosynth"/>
    <property type="match status" value="2"/>
</dbReference>
<evidence type="ECO:0000259" key="6">
    <source>
        <dbReference type="SMART" id="SM00852"/>
    </source>
</evidence>
<keyword evidence="5" id="KW-0479">Metal-binding</keyword>
<comment type="catalytic activity">
    <reaction evidence="5">
        <text>adenylyl-molybdopterin + molybdate = Mo-molybdopterin + AMP + H(+)</text>
        <dbReference type="Rhea" id="RHEA:35047"/>
        <dbReference type="ChEBI" id="CHEBI:15378"/>
        <dbReference type="ChEBI" id="CHEBI:36264"/>
        <dbReference type="ChEBI" id="CHEBI:62727"/>
        <dbReference type="ChEBI" id="CHEBI:71302"/>
        <dbReference type="ChEBI" id="CHEBI:456215"/>
    </reaction>
</comment>
<reference evidence="7" key="1">
    <citation type="journal article" date="2024" name="Gigascience">
        <title>Chromosome-level genome of the poultry shaft louse Menopon gallinae provides insight into the host-switching and adaptive evolution of parasitic lice.</title>
        <authorList>
            <person name="Xu Y."/>
            <person name="Ma L."/>
            <person name="Liu S."/>
            <person name="Liang Y."/>
            <person name="Liu Q."/>
            <person name="He Z."/>
            <person name="Tian L."/>
            <person name="Duan Y."/>
            <person name="Cai W."/>
            <person name="Li H."/>
            <person name="Song F."/>
        </authorList>
    </citation>
    <scope>NUCLEOTIDE SEQUENCE</scope>
    <source>
        <strain evidence="7">Cailab_2023a</strain>
    </source>
</reference>
<comment type="function">
    <text evidence="5">Catalyzes two steps in the biosynthesis of the molybdenum cofactor. In the first step, molybdopterin is adenylated. Subsequently, molybdate is inserted into adenylated molybdopterin and AMP is released.</text>
</comment>
<accession>A0AAW2HLD6</accession>
<dbReference type="Gene3D" id="2.170.190.11">
    <property type="entry name" value="Molybdopterin biosynthesis moea protein, domain 3"/>
    <property type="match status" value="1"/>
</dbReference>
<dbReference type="InterPro" id="IPR005110">
    <property type="entry name" value="MoeA_linker/N"/>
</dbReference>
<comment type="cofactor">
    <cofactor evidence="5">
        <name>Mg(2+)</name>
        <dbReference type="ChEBI" id="CHEBI:18420"/>
    </cofactor>
</comment>
<dbReference type="EMBL" id="JARGDH010000004">
    <property type="protein sequence ID" value="KAL0270380.1"/>
    <property type="molecule type" value="Genomic_DNA"/>
</dbReference>
<dbReference type="GO" id="GO:0005524">
    <property type="term" value="F:ATP binding"/>
    <property type="evidence" value="ECO:0007669"/>
    <property type="project" value="UniProtKB-UniRule"/>
</dbReference>
<evidence type="ECO:0000256" key="1">
    <source>
        <dbReference type="ARBA" id="ARBA00005046"/>
    </source>
</evidence>
<dbReference type="GO" id="GO:0061598">
    <property type="term" value="F:molybdopterin adenylyltransferase activity"/>
    <property type="evidence" value="ECO:0007669"/>
    <property type="project" value="UniProtKB-UniRule"/>
</dbReference>
<dbReference type="EMBL" id="JARGDH010000004">
    <property type="protein sequence ID" value="KAL0270383.1"/>
    <property type="molecule type" value="Genomic_DNA"/>
</dbReference>
<evidence type="ECO:0000256" key="2">
    <source>
        <dbReference type="ARBA" id="ARBA00007589"/>
    </source>
</evidence>
<comment type="similarity">
    <text evidence="3">In the C-terminal section; belongs to the MoeA family.</text>
</comment>
<dbReference type="GO" id="GO:0098970">
    <property type="term" value="P:postsynaptic neurotransmitter receptor diffusion trapping"/>
    <property type="evidence" value="ECO:0007669"/>
    <property type="project" value="TreeGrafter"/>
</dbReference>
<dbReference type="Pfam" id="PF03453">
    <property type="entry name" value="MoeA_N"/>
    <property type="match status" value="1"/>
</dbReference>